<dbReference type="RefSeq" id="WP_147044225.1">
    <property type="nucleotide sequence ID" value="NZ_BAABIR010000001.1"/>
</dbReference>
<dbReference type="InterPro" id="IPR050445">
    <property type="entry name" value="Bact_polysacc_biosynth/exp"/>
</dbReference>
<dbReference type="InterPro" id="IPR003856">
    <property type="entry name" value="LPS_length_determ_N"/>
</dbReference>
<evidence type="ECO:0000313" key="10">
    <source>
        <dbReference type="EMBL" id="TXC64801.1"/>
    </source>
</evidence>
<keyword evidence="6" id="KW-0175">Coiled coil</keyword>
<dbReference type="GO" id="GO:0005886">
    <property type="term" value="C:plasma membrane"/>
    <property type="evidence" value="ECO:0007669"/>
    <property type="project" value="UniProtKB-SubCell"/>
</dbReference>
<reference evidence="10 11" key="1">
    <citation type="journal article" date="2015" name="J. Microbiol.">
        <title>Sphingosinicella ginsenosidimutans sp. nov., with ginsenoside converting activity.</title>
        <authorList>
            <person name="Kim J.K."/>
            <person name="Kang M.S."/>
            <person name="Park S.C."/>
            <person name="Kim K.M."/>
            <person name="Choi K."/>
            <person name="Yoon M.H."/>
            <person name="Im W.T."/>
        </authorList>
    </citation>
    <scope>NUCLEOTIDE SEQUENCE [LARGE SCALE GENOMIC DNA]</scope>
    <source>
        <strain evidence="10 11">BS-11</strain>
    </source>
</reference>
<dbReference type="PANTHER" id="PTHR32309">
    <property type="entry name" value="TYROSINE-PROTEIN KINASE"/>
    <property type="match status" value="1"/>
</dbReference>
<evidence type="ECO:0000256" key="4">
    <source>
        <dbReference type="ARBA" id="ARBA00022989"/>
    </source>
</evidence>
<feature type="domain" description="Polysaccharide chain length determinant N-terminal" evidence="8">
    <location>
        <begin position="13"/>
        <end position="90"/>
    </location>
</feature>
<evidence type="ECO:0000256" key="1">
    <source>
        <dbReference type="ARBA" id="ARBA00004651"/>
    </source>
</evidence>
<dbReference type="InterPro" id="IPR014345">
    <property type="entry name" value="XrtA_polysacc_chain"/>
</dbReference>
<keyword evidence="5 7" id="KW-0472">Membrane</keyword>
<comment type="subcellular location">
    <subcellularLocation>
        <location evidence="1">Cell membrane</location>
        <topology evidence="1">Multi-pass membrane protein</topology>
    </subcellularLocation>
</comment>
<dbReference type="EMBL" id="VOQQ01000001">
    <property type="protein sequence ID" value="TXC64801.1"/>
    <property type="molecule type" value="Genomic_DNA"/>
</dbReference>
<sequence length="513" mass="54770">MDGLYEQVRIALHQVWRRRWVAMAVAWGVALLGWFVLALIPNSYEAKARIFVQQQSILPTQTSLAPDDRAAQLLRLRQTLTSNDNLARIVRRTDLNTLVASERDLANVVSALRNRITITAQPDGMIEIKASSNISGFSNAQNARAAAGVAQGLVDAFVEQNLSGDRAQTGQSLQFLNAELARRAAALQEAEQRQAEFDQRYATILPGDGPISQRMASARAELDSLQQQIVAGQAALASMRSQLAATPANLPGGPDGGGATTATGQIAALQGQINQNLARGWTEQHPDIIAAREQIARLRPYAAAEARSGAPAAGASNPSYTSLRALIGEREATVAAATARRNQIQANLAQLSARQSSEPGVAAEQERLARDHDVLKQQYDQLLASREQLRLRSDAQSQAAPVNVQVVEPPSIPSAPASPNRPILLSAVLVLAFGAGIAAAFILGQIQTTFPTQSRLAAITGLPVLGTVSEVVTAPVRAARRRRLVWLGGTGAALAGCYAVLMLVEFWQRAQVA</sequence>
<feature type="domain" description="Tyrosine-protein kinase G-rich" evidence="9">
    <location>
        <begin position="367"/>
        <end position="442"/>
    </location>
</feature>
<evidence type="ECO:0000259" key="9">
    <source>
        <dbReference type="Pfam" id="PF13807"/>
    </source>
</evidence>
<evidence type="ECO:0000313" key="11">
    <source>
        <dbReference type="Proteomes" id="UP000321249"/>
    </source>
</evidence>
<keyword evidence="3 7" id="KW-0812">Transmembrane</keyword>
<proteinExistence type="predicted"/>
<comment type="caution">
    <text evidence="10">The sequence shown here is derived from an EMBL/GenBank/DDBJ whole genome shotgun (WGS) entry which is preliminary data.</text>
</comment>
<evidence type="ECO:0000256" key="6">
    <source>
        <dbReference type="SAM" id="Coils"/>
    </source>
</evidence>
<dbReference type="OrthoDB" id="9795292at2"/>
<evidence type="ECO:0000259" key="8">
    <source>
        <dbReference type="Pfam" id="PF02706"/>
    </source>
</evidence>
<dbReference type="Pfam" id="PF13807">
    <property type="entry name" value="GNVR"/>
    <property type="match status" value="1"/>
</dbReference>
<gene>
    <name evidence="10" type="ORF">FRZ32_14805</name>
</gene>
<dbReference type="NCBIfam" id="TIGR03007">
    <property type="entry name" value="pepcterm_ChnLen"/>
    <property type="match status" value="1"/>
</dbReference>
<organism evidence="10 11">
    <name type="scientific">Allosphingosinicella ginsenosidimutans</name>
    <dbReference type="NCBI Taxonomy" id="1176539"/>
    <lineage>
        <taxon>Bacteria</taxon>
        <taxon>Pseudomonadati</taxon>
        <taxon>Pseudomonadota</taxon>
        <taxon>Alphaproteobacteria</taxon>
        <taxon>Sphingomonadales</taxon>
        <taxon>Sphingomonadaceae</taxon>
        <taxon>Allosphingosinicella</taxon>
    </lineage>
</organism>
<name>A0A5C6TY67_9SPHN</name>
<keyword evidence="11" id="KW-1185">Reference proteome</keyword>
<evidence type="ECO:0000256" key="5">
    <source>
        <dbReference type="ARBA" id="ARBA00023136"/>
    </source>
</evidence>
<feature type="coiled-coil region" evidence="6">
    <location>
        <begin position="173"/>
        <end position="235"/>
    </location>
</feature>
<feature type="coiled-coil region" evidence="6">
    <location>
        <begin position="334"/>
        <end position="392"/>
    </location>
</feature>
<evidence type="ECO:0000256" key="2">
    <source>
        <dbReference type="ARBA" id="ARBA00022475"/>
    </source>
</evidence>
<evidence type="ECO:0000256" key="3">
    <source>
        <dbReference type="ARBA" id="ARBA00022692"/>
    </source>
</evidence>
<dbReference type="InterPro" id="IPR032807">
    <property type="entry name" value="GNVR"/>
</dbReference>
<dbReference type="Proteomes" id="UP000321249">
    <property type="component" value="Unassembled WGS sequence"/>
</dbReference>
<dbReference type="PANTHER" id="PTHR32309:SF13">
    <property type="entry name" value="FERRIC ENTEROBACTIN TRANSPORT PROTEIN FEPE"/>
    <property type="match status" value="1"/>
</dbReference>
<protein>
    <submittedName>
        <fullName evidence="10">Chain-length determining protein</fullName>
    </submittedName>
</protein>
<keyword evidence="4 7" id="KW-1133">Transmembrane helix</keyword>
<feature type="transmembrane region" description="Helical" evidence="7">
    <location>
        <begin position="484"/>
        <end position="507"/>
    </location>
</feature>
<feature type="transmembrane region" description="Helical" evidence="7">
    <location>
        <begin position="423"/>
        <end position="444"/>
    </location>
</feature>
<dbReference type="Pfam" id="PF02706">
    <property type="entry name" value="Wzz"/>
    <property type="match status" value="1"/>
</dbReference>
<dbReference type="GO" id="GO:0004713">
    <property type="term" value="F:protein tyrosine kinase activity"/>
    <property type="evidence" value="ECO:0007669"/>
    <property type="project" value="TreeGrafter"/>
</dbReference>
<keyword evidence="2" id="KW-1003">Cell membrane</keyword>
<dbReference type="AlphaFoldDB" id="A0A5C6TY67"/>
<feature type="transmembrane region" description="Helical" evidence="7">
    <location>
        <begin position="20"/>
        <end position="40"/>
    </location>
</feature>
<accession>A0A5C6TY67</accession>
<evidence type="ECO:0000256" key="7">
    <source>
        <dbReference type="SAM" id="Phobius"/>
    </source>
</evidence>